<evidence type="ECO:0000313" key="2">
    <source>
        <dbReference type="Proteomes" id="UP000006069"/>
    </source>
</evidence>
<reference evidence="1 2" key="1">
    <citation type="submission" date="2012-08" db="EMBL/GenBank/DDBJ databases">
        <title>The Genome Sequence of Slackia piriformis YIT 12062.</title>
        <authorList>
            <consortium name="The Broad Institute Genome Sequencing Platform"/>
            <person name="Earl A."/>
            <person name="Ward D."/>
            <person name="Feldgarden M."/>
            <person name="Gevers D."/>
            <person name="Morotomi M."/>
            <person name="Walker B."/>
            <person name="Young S.K."/>
            <person name="Zeng Q."/>
            <person name="Gargeya S."/>
            <person name="Fitzgerald M."/>
            <person name="Haas B."/>
            <person name="Abouelleil A."/>
            <person name="Alvarado L."/>
            <person name="Arachchi H.M."/>
            <person name="Berlin A.M."/>
            <person name="Chapman S.B."/>
            <person name="Goldberg J."/>
            <person name="Griggs A."/>
            <person name="Gujja S."/>
            <person name="Hansen M."/>
            <person name="Howarth C."/>
            <person name="Imamovic A."/>
            <person name="Larimer J."/>
            <person name="McCowen C."/>
            <person name="Montmayeur A."/>
            <person name="Murphy C."/>
            <person name="Neiman D."/>
            <person name="Pearson M."/>
            <person name="Priest M."/>
            <person name="Roberts A."/>
            <person name="Saif S."/>
            <person name="Shea T."/>
            <person name="Sisk P."/>
            <person name="Sykes S."/>
            <person name="Wortman J."/>
            <person name="Nusbaum C."/>
            <person name="Birren B."/>
        </authorList>
    </citation>
    <scope>NUCLEOTIDE SEQUENCE [LARGE SCALE GENOMIC DNA]</scope>
    <source>
        <strain evidence="1 2">YIT 12062</strain>
    </source>
</reference>
<keyword evidence="2" id="KW-1185">Reference proteome</keyword>
<protein>
    <submittedName>
        <fullName evidence="1">Uncharacterized protein</fullName>
    </submittedName>
</protein>
<comment type="caution">
    <text evidence="1">The sequence shown here is derived from an EMBL/GenBank/DDBJ whole genome shotgun (WGS) entry which is preliminary data.</text>
</comment>
<name>K0YWY2_9ACTN</name>
<dbReference type="Proteomes" id="UP000006069">
    <property type="component" value="Unassembled WGS sequence"/>
</dbReference>
<dbReference type="HOGENOM" id="CLU_062186_4_0_11"/>
<proteinExistence type="predicted"/>
<sequence length="188" mass="21902">MPKRKSTRQRIWGRFRFTLRRAEWWAERLLRWCDFRSGFLARRSLVDGRLVYAHERLRKARRGIVSLVNAGTLFTYLDPALSAEGPLPATNNAIEGGVNAQLRSVLRNRRGLSTPKRVKAVFWWCCMRVECPKDMPRTLREMPTDSDIGLLRAEYGIDAEDVGAPKKWGEGIVWEELHHKTRYPYSTE</sequence>
<accession>K0YWY2</accession>
<dbReference type="eggNOG" id="COG3677">
    <property type="taxonomic scope" value="Bacteria"/>
</dbReference>
<dbReference type="AlphaFoldDB" id="K0YWY2"/>
<gene>
    <name evidence="1" type="ORF">HMPREF9451_00723</name>
</gene>
<evidence type="ECO:0000313" key="1">
    <source>
        <dbReference type="EMBL" id="EJZ84014.1"/>
    </source>
</evidence>
<organism evidence="1 2">
    <name type="scientific">Slackia piriformis YIT 12062</name>
    <dbReference type="NCBI Taxonomy" id="742818"/>
    <lineage>
        <taxon>Bacteria</taxon>
        <taxon>Bacillati</taxon>
        <taxon>Actinomycetota</taxon>
        <taxon>Coriobacteriia</taxon>
        <taxon>Eggerthellales</taxon>
        <taxon>Eggerthellaceae</taxon>
        <taxon>Slackia</taxon>
    </lineage>
</organism>
<dbReference type="OrthoDB" id="9793302at2"/>
<dbReference type="EMBL" id="ADMD01000006">
    <property type="protein sequence ID" value="EJZ84014.1"/>
    <property type="molecule type" value="Genomic_DNA"/>
</dbReference>
<dbReference type="InParanoid" id="K0YWY2"/>